<evidence type="ECO:0000313" key="2">
    <source>
        <dbReference type="EMBL" id="CCC48272.1"/>
    </source>
</evidence>
<protein>
    <submittedName>
        <fullName evidence="2">Uncharacterized protein</fullName>
    </submittedName>
</protein>
<reference evidence="2" key="1">
    <citation type="journal article" date="2012" name="Proc. Natl. Acad. Sci. U.S.A.">
        <title>Antigenic diversity is generated by distinct evolutionary mechanisms in African trypanosome species.</title>
        <authorList>
            <person name="Jackson A.P."/>
            <person name="Berry A."/>
            <person name="Aslett M."/>
            <person name="Allison H.C."/>
            <person name="Burton P."/>
            <person name="Vavrova-Anderson J."/>
            <person name="Brown R."/>
            <person name="Browne H."/>
            <person name="Corton N."/>
            <person name="Hauser H."/>
            <person name="Gamble J."/>
            <person name="Gilderthorp R."/>
            <person name="Marcello L."/>
            <person name="McQuillan J."/>
            <person name="Otto T.D."/>
            <person name="Quail M.A."/>
            <person name="Sanders M.J."/>
            <person name="van Tonder A."/>
            <person name="Ginger M.L."/>
            <person name="Field M.C."/>
            <person name="Barry J.D."/>
            <person name="Hertz-Fowler C."/>
            <person name="Berriman M."/>
        </authorList>
    </citation>
    <scope>NUCLEOTIDE SEQUENCE</scope>
    <source>
        <strain evidence="2">Y486</strain>
    </source>
</reference>
<dbReference type="AlphaFoldDB" id="G0TWD4"/>
<dbReference type="EMBL" id="HE573022">
    <property type="protein sequence ID" value="CCC48272.1"/>
    <property type="molecule type" value="Genomic_DNA"/>
</dbReference>
<name>G0TWD4_TRYVY</name>
<organism evidence="2">
    <name type="scientific">Trypanosoma vivax (strain Y486)</name>
    <dbReference type="NCBI Taxonomy" id="1055687"/>
    <lineage>
        <taxon>Eukaryota</taxon>
        <taxon>Discoba</taxon>
        <taxon>Euglenozoa</taxon>
        <taxon>Kinetoplastea</taxon>
        <taxon>Metakinetoplastina</taxon>
        <taxon>Trypanosomatida</taxon>
        <taxon>Trypanosomatidae</taxon>
        <taxon>Trypanosoma</taxon>
        <taxon>Duttonella</taxon>
    </lineage>
</organism>
<sequence length="702" mass="77691">MSDVLAILDGVSARVSTLLMSEGLDALIAFLSGDLWDQVDVSKGDNMESTCSFLIPNTLTRSYEFIPLAIAANVLLGPSSSHRERTALVEEFRHHGFHVFDVDLVSDACSSTDAVRGVHKSSTGMLRRECMEAAWSWCELCYSGAEDENCKRERWTRAAGAKRVRGDGAFSSVEKTGVSNATGDTEPQGVRRLFKHQKGLLVRRVLFIVRCRADENGGARYMGGGAVGVRRVRCGRDSLQLLLHDIGALATLCRARNSKNRIHILFSVLLLPDDLAYGGTLLEESLSGPMGRDYCVRLFCASGGRGTSQVFEDLCGNQNEEHLEFLQSSQSWPKGYDVNSARGRENGSDSSGAIRSTRGDVASQNVCTASFFVRQQNLPFCCFLWEALRRFPVILQLASLQRLQSLWSLRHQMGDVVIGFHALLCPFRFSSQRHSPLSALGDADSHERIGYLADTTDLLNIIFSAAGKWAGGHPLGEAVAFCVLYVDVLERRPLRLGRIPELKEFLKRRANQLGGNNFFEKLNECIFSSPSDCIQRNLGTQVGSEQQAIQDIVLPPTMTVASAKIPLFVELLRTVLVSMLPPSDSLDEISQVTGCLPDKKDDRFHGPCVTFTPHCESSFGLSHRNFFSPLFSDSTRLLYILTVHAMSQPNARLQYVSLAILRRVCQLSDEVLIRSLVELQFTGMVTVNMRELKARSLLFTSS</sequence>
<evidence type="ECO:0000256" key="1">
    <source>
        <dbReference type="SAM" id="MobiDB-lite"/>
    </source>
</evidence>
<dbReference type="VEuPathDB" id="TriTrypDB:TvY486_0600630"/>
<accession>G0TWD4</accession>
<feature type="region of interest" description="Disordered" evidence="1">
    <location>
        <begin position="337"/>
        <end position="356"/>
    </location>
</feature>
<gene>
    <name evidence="2" type="ORF">TVY486_0600630</name>
</gene>
<proteinExistence type="predicted"/>